<evidence type="ECO:0000256" key="1">
    <source>
        <dbReference type="SAM" id="Phobius"/>
    </source>
</evidence>
<feature type="transmembrane region" description="Helical" evidence="1">
    <location>
        <begin position="44"/>
        <end position="67"/>
    </location>
</feature>
<evidence type="ECO:0000313" key="3">
    <source>
        <dbReference type="Proteomes" id="UP001305606"/>
    </source>
</evidence>
<feature type="transmembrane region" description="Helical" evidence="1">
    <location>
        <begin position="133"/>
        <end position="151"/>
    </location>
</feature>
<gene>
    <name evidence="2" type="ORF">PS467_01635</name>
</gene>
<reference evidence="2 3" key="1">
    <citation type="submission" date="2023-02" db="EMBL/GenBank/DDBJ databases">
        <title>Streptomyces sp. SCA4-21 with antifungal activity against Fusarium oxysporum f. sp. cubense, Streptomyces sp. SCA2-17 with antifungal activity against Fusarium oxysporum f. sp. cubense.</title>
        <authorList>
            <person name="Qi D."/>
        </authorList>
    </citation>
    <scope>NUCLEOTIDE SEQUENCE [LARGE SCALE GENOMIC DNA]</scope>
    <source>
        <strain evidence="2 3">SCA4-21</strain>
    </source>
</reference>
<dbReference type="SUPFAM" id="SSF103481">
    <property type="entry name" value="Multidrug resistance efflux transporter EmrE"/>
    <property type="match status" value="1"/>
</dbReference>
<dbReference type="Proteomes" id="UP001305606">
    <property type="component" value="Chromosome"/>
</dbReference>
<feature type="transmembrane region" description="Helical" evidence="1">
    <location>
        <begin position="262"/>
        <end position="283"/>
    </location>
</feature>
<protein>
    <submittedName>
        <fullName evidence="2">DMT family transporter</fullName>
    </submittedName>
</protein>
<feature type="transmembrane region" description="Helical" evidence="1">
    <location>
        <begin position="73"/>
        <end position="92"/>
    </location>
</feature>
<dbReference type="PANTHER" id="PTHR40761">
    <property type="entry name" value="CONSERVED INTEGRAL MEMBRANE ALANINE VALINE AND LEUCINE RICH PROTEIN-RELATED"/>
    <property type="match status" value="1"/>
</dbReference>
<dbReference type="Gene3D" id="1.10.3730.20">
    <property type="match status" value="1"/>
</dbReference>
<name>A0ABY9UQA8_9ACTN</name>
<feature type="transmembrane region" description="Helical" evidence="1">
    <location>
        <begin position="209"/>
        <end position="226"/>
    </location>
</feature>
<feature type="transmembrane region" description="Helical" evidence="1">
    <location>
        <begin position="104"/>
        <end position="121"/>
    </location>
</feature>
<keyword evidence="1" id="KW-0472">Membrane</keyword>
<feature type="transmembrane region" description="Helical" evidence="1">
    <location>
        <begin position="238"/>
        <end position="256"/>
    </location>
</feature>
<dbReference type="EMBL" id="CP117522">
    <property type="protein sequence ID" value="WNE94110.1"/>
    <property type="molecule type" value="Genomic_DNA"/>
</dbReference>
<organism evidence="2 3">
    <name type="scientific">Streptomyces luomodiensis</name>
    <dbReference type="NCBI Taxonomy" id="3026192"/>
    <lineage>
        <taxon>Bacteria</taxon>
        <taxon>Bacillati</taxon>
        <taxon>Actinomycetota</taxon>
        <taxon>Actinomycetes</taxon>
        <taxon>Kitasatosporales</taxon>
        <taxon>Streptomycetaceae</taxon>
        <taxon>Streptomyces</taxon>
    </lineage>
</organism>
<keyword evidence="1" id="KW-0812">Transmembrane</keyword>
<feature type="transmembrane region" description="Helical" evidence="1">
    <location>
        <begin position="6"/>
        <end position="23"/>
    </location>
</feature>
<dbReference type="PANTHER" id="PTHR40761:SF1">
    <property type="entry name" value="CONSERVED INTEGRAL MEMBRANE ALANINE VALINE AND LEUCINE RICH PROTEIN-RELATED"/>
    <property type="match status" value="1"/>
</dbReference>
<keyword evidence="3" id="KW-1185">Reference proteome</keyword>
<evidence type="ECO:0000313" key="2">
    <source>
        <dbReference type="EMBL" id="WNE94110.1"/>
    </source>
</evidence>
<dbReference type="NCBIfam" id="NF038012">
    <property type="entry name" value="DMT_1"/>
    <property type="match status" value="1"/>
</dbReference>
<sequence length="309" mass="32511">MAVLTYVLSVLAACANAVASVLQRKANREVPVEFELKPQLITQLLRRPVWVAGVLGVIAGFLLQAAALHRGQLSVVAPILAFELPLTLMIAARVFHAPLRHREWAACLGMSAGLAAVLYFLAPSSGPPGSVPWQVWLMATGATEALTLAAFEWARRGDIATDQRVGSARRAAGFGLAAGCQFGMTAAFVKAMTLRLGHGIGAVLTGWEVYAMAVSGLVAMFLLQSAMHAGRLIAAQPALTLADPLVSVMWAVAVFGERVRGGTYLLLAMAGGALLVFSVLVLARSDLLGDGDLPSVTPSRDGHRQPGER</sequence>
<keyword evidence="1" id="KW-1133">Transmembrane helix</keyword>
<dbReference type="RefSeq" id="WP_311033601.1">
    <property type="nucleotide sequence ID" value="NZ_CP117522.1"/>
</dbReference>
<proteinExistence type="predicted"/>
<accession>A0ABY9UQA8</accession>
<dbReference type="InterPro" id="IPR037185">
    <property type="entry name" value="EmrE-like"/>
</dbReference>